<organism evidence="2 3">
    <name type="scientific">Clohesyomyces aquaticus</name>
    <dbReference type="NCBI Taxonomy" id="1231657"/>
    <lineage>
        <taxon>Eukaryota</taxon>
        <taxon>Fungi</taxon>
        <taxon>Dikarya</taxon>
        <taxon>Ascomycota</taxon>
        <taxon>Pezizomycotina</taxon>
        <taxon>Dothideomycetes</taxon>
        <taxon>Pleosporomycetidae</taxon>
        <taxon>Pleosporales</taxon>
        <taxon>Lindgomycetaceae</taxon>
        <taxon>Clohesyomyces</taxon>
    </lineage>
</organism>
<accession>A0A1Y1YA97</accession>
<evidence type="ECO:0000313" key="3">
    <source>
        <dbReference type="Proteomes" id="UP000193144"/>
    </source>
</evidence>
<evidence type="ECO:0000256" key="1">
    <source>
        <dbReference type="SAM" id="MobiDB-lite"/>
    </source>
</evidence>
<gene>
    <name evidence="2" type="ORF">BCR34DRAFT_579669</name>
</gene>
<reference evidence="2 3" key="1">
    <citation type="submission" date="2016-07" db="EMBL/GenBank/DDBJ databases">
        <title>Pervasive Adenine N6-methylation of Active Genes in Fungi.</title>
        <authorList>
            <consortium name="DOE Joint Genome Institute"/>
            <person name="Mondo S.J."/>
            <person name="Dannebaum R.O."/>
            <person name="Kuo R.C."/>
            <person name="Labutti K."/>
            <person name="Haridas S."/>
            <person name="Kuo A."/>
            <person name="Salamov A."/>
            <person name="Ahrendt S.R."/>
            <person name="Lipzen A."/>
            <person name="Sullivan W."/>
            <person name="Andreopoulos W.B."/>
            <person name="Clum A."/>
            <person name="Lindquist E."/>
            <person name="Daum C."/>
            <person name="Ramamoorthy G.K."/>
            <person name="Gryganskyi A."/>
            <person name="Culley D."/>
            <person name="Magnuson J.K."/>
            <person name="James T.Y."/>
            <person name="O'Malley M.A."/>
            <person name="Stajich J.E."/>
            <person name="Spatafora J.W."/>
            <person name="Visel A."/>
            <person name="Grigoriev I.V."/>
        </authorList>
    </citation>
    <scope>NUCLEOTIDE SEQUENCE [LARGE SCALE GENOMIC DNA]</scope>
    <source>
        <strain evidence="2 3">CBS 115471</strain>
    </source>
</reference>
<name>A0A1Y1YA97_9PLEO</name>
<dbReference type="Proteomes" id="UP000193144">
    <property type="component" value="Unassembled WGS sequence"/>
</dbReference>
<sequence length="74" mass="7835">MLSISPNYLSATKICTSSRSPNTNRAILSSQLSSCTKPTASRDSQGATDRPHPSSLATKGSPTAHELILHGFLH</sequence>
<keyword evidence="3" id="KW-1185">Reference proteome</keyword>
<feature type="region of interest" description="Disordered" evidence="1">
    <location>
        <begin position="14"/>
        <end position="63"/>
    </location>
</feature>
<feature type="compositionally biased region" description="Polar residues" evidence="1">
    <location>
        <begin position="14"/>
        <end position="47"/>
    </location>
</feature>
<protein>
    <submittedName>
        <fullName evidence="2">Uncharacterized protein</fullName>
    </submittedName>
</protein>
<dbReference type="EMBL" id="MCFA01000295">
    <property type="protein sequence ID" value="ORX94937.1"/>
    <property type="molecule type" value="Genomic_DNA"/>
</dbReference>
<comment type="caution">
    <text evidence="2">The sequence shown here is derived from an EMBL/GenBank/DDBJ whole genome shotgun (WGS) entry which is preliminary data.</text>
</comment>
<evidence type="ECO:0000313" key="2">
    <source>
        <dbReference type="EMBL" id="ORX94937.1"/>
    </source>
</evidence>
<dbReference type="AlphaFoldDB" id="A0A1Y1YA97"/>
<proteinExistence type="predicted"/>